<dbReference type="RefSeq" id="XP_052754241.1">
    <property type="nucleotide sequence ID" value="XM_052898281.1"/>
</dbReference>
<feature type="region of interest" description="Disordered" evidence="1">
    <location>
        <begin position="1799"/>
        <end position="1821"/>
    </location>
</feature>
<evidence type="ECO:0000313" key="3">
    <source>
        <dbReference type="RefSeq" id="XP_052754241.1"/>
    </source>
</evidence>
<evidence type="ECO:0000313" key="2">
    <source>
        <dbReference type="Proteomes" id="UP001652740"/>
    </source>
</evidence>
<dbReference type="GeneID" id="113510048"/>
<feature type="region of interest" description="Disordered" evidence="1">
    <location>
        <begin position="1878"/>
        <end position="1901"/>
    </location>
</feature>
<organism evidence="2 3">
    <name type="scientific">Galleria mellonella</name>
    <name type="common">Greater wax moth</name>
    <dbReference type="NCBI Taxonomy" id="7137"/>
    <lineage>
        <taxon>Eukaryota</taxon>
        <taxon>Metazoa</taxon>
        <taxon>Ecdysozoa</taxon>
        <taxon>Arthropoda</taxon>
        <taxon>Hexapoda</taxon>
        <taxon>Insecta</taxon>
        <taxon>Pterygota</taxon>
        <taxon>Neoptera</taxon>
        <taxon>Endopterygota</taxon>
        <taxon>Lepidoptera</taxon>
        <taxon>Glossata</taxon>
        <taxon>Ditrysia</taxon>
        <taxon>Pyraloidea</taxon>
        <taxon>Pyralidae</taxon>
        <taxon>Galleriinae</taxon>
        <taxon>Galleria</taxon>
    </lineage>
</organism>
<keyword evidence="2" id="KW-1185">Reference proteome</keyword>
<accession>A0ABM3MS98</accession>
<reference evidence="3" key="1">
    <citation type="submission" date="2025-08" db="UniProtKB">
        <authorList>
            <consortium name="RefSeq"/>
        </authorList>
    </citation>
    <scope>IDENTIFICATION</scope>
    <source>
        <tissue evidence="3">Whole larvae</tissue>
    </source>
</reference>
<gene>
    <name evidence="3" type="primary">LOC113510048</name>
</gene>
<evidence type="ECO:0000256" key="1">
    <source>
        <dbReference type="SAM" id="MobiDB-lite"/>
    </source>
</evidence>
<proteinExistence type="predicted"/>
<sequence length="2166" mass="243103">MDETQQSRSSEASAAATRKRRSSILKSQRPPRTPFSEVEFNVATPTDTTKSRRVSFSRRTGVAEFVTNEATTTWKNFYEEHNKTLESSGNDSEGHALRPPIGHLGKRIFDQQFEEVEVENFLTSLDTLTNRNVNSSFNNANFTEQLVSLDCADNKLPMPNNNFELSAFTEHQSKVFGDDLIIPTMGEMSGKIDVNFSTMQTIGGDDKDDLDEIQRDLMKKKNNVVGLDYFKGGRDISEYIEVDLNVTHANLRDEESDMSITDTIRCPKVQDVSKISNSSQVNLKTNYNDDWVCDKENIAINPYITPKETLNFAINEESDKVLVFDGKRLTVQSGKEADAVLGTKKSYQQNSSYSTKRKTVVINVNDDLPNFGEVSSHSLSRNISKHSMLYDDDDLSLSQALSNPISEKRKTILYEENAGNISVTQAVPSNIILSEKNNIDPERRRTVVYENDTGNISITQAVSSNIIIPNKKETTEKRRTIVYENDTSNISITQALPSNIMSQNENLHMPDKRKTIIYESDLGEISMTQAIPTNILAVNIDKNKTLNYDNDVCDISMTQAVPSNLILSNKNEERRKTVIYENDTGDISVTQAISSNIILPNSQESKKIKTVFYSDDMADISLTQAVDHNVSLPKTETSEKRRTDYENDKSNISVTQAVPSNIILNQRKTIVEEVTIKTSQVDVSEKIIISNEDLSKRPSFIKEKRCTIVFKNDDDISMTQTVPTNIHPVTTLLSEKKNSISHSEMEVISQLHSTPSKIESNDKRRTIVCENDTTNISVTQVIPTNIILSNTHETSSKNSKTIIHDNNVSVTQVNYNNFLSEEINGQCKKASDNINAPIIEMSKKQMDIKRKTIVFEADNDNADMSVTATVPQKLIKNNIIEPEKKKTITYHDETSNLSMTKPILAKIISIQNEILDTSKKNNVADLNQPTNNSSYEQVVMNSANQDVLVYQAVTHVQQSSPKIQTEIEKGYSKLEEPASNTCNKMSSRIKLENANDFVEAIPMSDHEDEINEVITQTMSNNQSINTKNIHETPQSLSRSTINIETKIQPDNEIAQNIELETKSILKDLLDMSDASMESAMEDKNLMTEKPSNCTSVKTNTESSSSEIFIIRKDKEGAQTVENEENIDDNSKPVEGEKCLMLTKELPKLQNPSLPLEYKEEIIPEIVNDLQKSLYASKDSIKEKSPLNNRHHKKIVSSDLNVEKGNSNKSQRLDVSKFSKSFKEADNTKELLDMLSDFTDRRNSVDRKETEEMLPKKVKGNIALENKSSIVELERLSIAPRKSIVISREDLIKNISMAQAALQMSIDMDESDSIDETIDTPMEECTSHKKSIRVSNEVVKTLHFEDDSVSENSIKSDTQVSPLKKTAFGETTYMKESKAKVIPSYLKDVSDGLKALMTDLVKPMADVLPFDTVDIDKCVKKSPSTCSTQIQANLITSSQVDMDIELYSNTESAFDLDKTSIPSRTFNVDKTSPYKSCMKQTLPSESEMIVDDLKEVSFRPKRLSIEQTVPGKVLVFDHENPLNNVLLVPTEYPEVHRYNPSKSSETLCGSDRDQSVQYSSEELNNKHISTHGKVESVNLLHSVKQSGDTDSEIPNTESLISNISKPQSIDQSTDVEATEVKNTEVNTVIAMKGNKELLEANSSLTLVDDAHARSIFDINLDTRATASKNDVSKRESQSLVKIIYKQEQIPNALDKIDSDLTSNDEEQNKSIKIMNNPKKRNYSPSNKDKYDNRTLSTIDITPKPVSKMQKTSNTPNTSKNIGSKLNLSPEKLIATAEKDESKSDMKEELENFDTKIESKLDVKSTKGIKSPSKSRQKHKKPLTDVTVRQLVTKYDINPKVDQELNKQILEELNKCNSKAPNTVQSDVSVKSPDIVSSFTSSKNQMEMRVGEQDSAVTTSSNAETMLSQQREYRSLWRPEVSHESSVDVSECESSANVVTKIDMLPFMGSHECEWESSGADMWSFRLLHGRLRLTVRLEHRHHDSTRTRVRADTPVLSATVDTTYHANDKKNSVASLCVGFAMEAMRYVVGEGCGRAGDVPGLLRRCAAVARVALRWGRAMHEARMHLAYTLTDDCCLTLRVANMAMRCVWEVRMRMELVVERAGGAPWPRAAAPQLSSVLGGRPLPARPLQRLLVAARPGWGHVPTAVWKIFKYLKHKTRDDLHLGM</sequence>
<name>A0ABM3MS98_GALME</name>
<feature type="compositionally biased region" description="Polar residues" evidence="1">
    <location>
        <begin position="1747"/>
        <end position="1763"/>
    </location>
</feature>
<feature type="region of interest" description="Disordered" evidence="1">
    <location>
        <begin position="1"/>
        <end position="37"/>
    </location>
</feature>
<feature type="compositionally biased region" description="Low complexity" evidence="1">
    <location>
        <begin position="7"/>
        <end position="16"/>
    </location>
</feature>
<protein>
    <submittedName>
        <fullName evidence="3">Uncharacterized protein LOC113510048</fullName>
    </submittedName>
</protein>
<feature type="region of interest" description="Disordered" evidence="1">
    <location>
        <begin position="1694"/>
        <end position="1763"/>
    </location>
</feature>
<dbReference type="Proteomes" id="UP001652740">
    <property type="component" value="Unplaced"/>
</dbReference>